<dbReference type="Pfam" id="PF24750">
    <property type="entry name" value="b-prop_At3g26010-like"/>
    <property type="match status" value="1"/>
</dbReference>
<keyword evidence="4" id="KW-1185">Reference proteome</keyword>
<dbReference type="AlphaFoldDB" id="A0A9E7F532"/>
<gene>
    <name evidence="3" type="ORF">MUK42_26638</name>
</gene>
<dbReference type="InterPro" id="IPR056592">
    <property type="entry name" value="Beta-prop_At3g26010-like"/>
</dbReference>
<dbReference type="Gene3D" id="1.20.1280.50">
    <property type="match status" value="1"/>
</dbReference>
<dbReference type="PANTHER" id="PTHR31672">
    <property type="entry name" value="BNACNNG10540D PROTEIN"/>
    <property type="match status" value="1"/>
</dbReference>
<dbReference type="FunFam" id="1.20.1280.50:FF:000008">
    <property type="entry name" value="F-box only protein 6"/>
    <property type="match status" value="1"/>
</dbReference>
<dbReference type="OrthoDB" id="6482909at2759"/>
<dbReference type="PROSITE" id="PS50181">
    <property type="entry name" value="FBOX"/>
    <property type="match status" value="1"/>
</dbReference>
<dbReference type="FunFam" id="2.120.10.80:FF:000059">
    <property type="entry name" value="F-box only protein 6"/>
    <property type="match status" value="1"/>
</dbReference>
<evidence type="ECO:0000259" key="2">
    <source>
        <dbReference type="PROSITE" id="PS50181"/>
    </source>
</evidence>
<dbReference type="SUPFAM" id="SSF50965">
    <property type="entry name" value="Galactose oxidase, central domain"/>
    <property type="match status" value="1"/>
</dbReference>
<reference evidence="3" key="1">
    <citation type="submission" date="2022-05" db="EMBL/GenBank/DDBJ databases">
        <title>The Musa troglodytarum L. genome provides insights into the mechanism of non-climacteric behaviour and enrichment of carotenoids.</title>
        <authorList>
            <person name="Wang J."/>
        </authorList>
    </citation>
    <scope>NUCLEOTIDE SEQUENCE</scope>
    <source>
        <tissue evidence="3">Leaf</tissue>
    </source>
</reference>
<proteinExistence type="predicted"/>
<name>A0A9E7F532_9LILI</name>
<dbReference type="InterPro" id="IPR015915">
    <property type="entry name" value="Kelch-typ_b-propeller"/>
</dbReference>
<dbReference type="SMART" id="SM00256">
    <property type="entry name" value="FBOX"/>
    <property type="match status" value="1"/>
</dbReference>
<dbReference type="Pfam" id="PF00646">
    <property type="entry name" value="F-box"/>
    <property type="match status" value="1"/>
</dbReference>
<dbReference type="PANTHER" id="PTHR31672:SF12">
    <property type="entry name" value="F-BOX DOMAIN-CONTAINING PROTEIN"/>
    <property type="match status" value="1"/>
</dbReference>
<feature type="domain" description="F-box" evidence="2">
    <location>
        <begin position="133"/>
        <end position="182"/>
    </location>
</feature>
<dbReference type="SUPFAM" id="SSF81383">
    <property type="entry name" value="F-box domain"/>
    <property type="match status" value="1"/>
</dbReference>
<dbReference type="InterPro" id="IPR011043">
    <property type="entry name" value="Gal_Oxase/kelch_b-propeller"/>
</dbReference>
<organism evidence="3 4">
    <name type="scientific">Musa troglodytarum</name>
    <name type="common">fe'i banana</name>
    <dbReference type="NCBI Taxonomy" id="320322"/>
    <lineage>
        <taxon>Eukaryota</taxon>
        <taxon>Viridiplantae</taxon>
        <taxon>Streptophyta</taxon>
        <taxon>Embryophyta</taxon>
        <taxon>Tracheophyta</taxon>
        <taxon>Spermatophyta</taxon>
        <taxon>Magnoliopsida</taxon>
        <taxon>Liliopsida</taxon>
        <taxon>Zingiberales</taxon>
        <taxon>Musaceae</taxon>
        <taxon>Musa</taxon>
    </lineage>
</organism>
<sequence>MDGAAVLRQLVGQIQELCELYGSPSLDYPHLNPREHGINAVAAIICHFHLTMWPLLLPSDITATNICCHLPPRLYMVELNNSSLEYDFCGLIMEDNSDQKMVEVNKSLPCKRSRREKNPAKALALTSTDFMDQQIWKDFPEDLFEAVIARLPIDSFFRFRTVCRKWNSLLTSHSFSQHFAEVPRSHPWFYTVTPENISSAAMYDPSSRKWHHFSIPFLPAKTIILPVASAGGLICFLDLGHKNFYVCNPLTNSFKELPPRSFRVWSRVAVGMILNGTTANNGYKIVWLGCNGDHEIYDSLQNRWTRDGAFPSSIKLPLSLNFRSQTVSIGNSLYFMHAEPDGILSYDVANGAWKQFIIPSPSHLTDYTLAEYGGQVMLVGLVTKNAVTCVYIWELQKMTFLWKEVDRMPNIWCLELYGKHVRMTCLGNRGLLMLSLRSRRMNRLVTYNMSNKEWQRVPECLLPHGRKRQSIACGTAFDPCPTAFA</sequence>
<dbReference type="EMBL" id="CP097504">
    <property type="protein sequence ID" value="URD89123.1"/>
    <property type="molecule type" value="Genomic_DNA"/>
</dbReference>
<dbReference type="CDD" id="cd22157">
    <property type="entry name" value="F-box_AtFBW1-like"/>
    <property type="match status" value="1"/>
</dbReference>
<dbReference type="Gene3D" id="2.120.10.80">
    <property type="entry name" value="Kelch-type beta propeller"/>
    <property type="match status" value="1"/>
</dbReference>
<dbReference type="InterPro" id="IPR050796">
    <property type="entry name" value="SCF_F-box_component"/>
</dbReference>
<evidence type="ECO:0000256" key="1">
    <source>
        <dbReference type="ARBA" id="ARBA00022737"/>
    </source>
</evidence>
<keyword evidence="1" id="KW-0677">Repeat</keyword>
<protein>
    <submittedName>
        <fullName evidence="3">FBOX</fullName>
    </submittedName>
</protein>
<evidence type="ECO:0000313" key="4">
    <source>
        <dbReference type="Proteomes" id="UP001055439"/>
    </source>
</evidence>
<accession>A0A9E7F532</accession>
<dbReference type="InterPro" id="IPR001810">
    <property type="entry name" value="F-box_dom"/>
</dbReference>
<evidence type="ECO:0000313" key="3">
    <source>
        <dbReference type="EMBL" id="URD89123.1"/>
    </source>
</evidence>
<dbReference type="Proteomes" id="UP001055439">
    <property type="component" value="Chromosome 2"/>
</dbReference>
<dbReference type="InterPro" id="IPR036047">
    <property type="entry name" value="F-box-like_dom_sf"/>
</dbReference>